<accession>A0AAN8YPD6</accession>
<evidence type="ECO:0000256" key="1">
    <source>
        <dbReference type="SAM" id="MobiDB-lite"/>
    </source>
</evidence>
<dbReference type="Proteomes" id="UP001371456">
    <property type="component" value="Unassembled WGS sequence"/>
</dbReference>
<organism evidence="2 3">
    <name type="scientific">Solanum bulbocastanum</name>
    <name type="common">Wild potato</name>
    <dbReference type="NCBI Taxonomy" id="147425"/>
    <lineage>
        <taxon>Eukaryota</taxon>
        <taxon>Viridiplantae</taxon>
        <taxon>Streptophyta</taxon>
        <taxon>Embryophyta</taxon>
        <taxon>Tracheophyta</taxon>
        <taxon>Spermatophyta</taxon>
        <taxon>Magnoliopsida</taxon>
        <taxon>eudicotyledons</taxon>
        <taxon>Gunneridae</taxon>
        <taxon>Pentapetalae</taxon>
        <taxon>asterids</taxon>
        <taxon>lamiids</taxon>
        <taxon>Solanales</taxon>
        <taxon>Solanaceae</taxon>
        <taxon>Solanoideae</taxon>
        <taxon>Solaneae</taxon>
        <taxon>Solanum</taxon>
    </lineage>
</organism>
<sequence>MGNMDDTNMSGMYPQDRSHGVKQRISKAYKQCIMSNTSPIGQSSENIMEVLVNISNQVAEMNGRMGGIEERGDQENGNRGDMI</sequence>
<feature type="compositionally biased region" description="Polar residues" evidence="1">
    <location>
        <begin position="1"/>
        <end position="10"/>
    </location>
</feature>
<keyword evidence="3" id="KW-1185">Reference proteome</keyword>
<comment type="caution">
    <text evidence="2">The sequence shown here is derived from an EMBL/GenBank/DDBJ whole genome shotgun (WGS) entry which is preliminary data.</text>
</comment>
<dbReference type="AlphaFoldDB" id="A0AAN8YPD6"/>
<name>A0AAN8YPD6_SOLBU</name>
<proteinExistence type="predicted"/>
<reference evidence="2 3" key="1">
    <citation type="submission" date="2024-02" db="EMBL/GenBank/DDBJ databases">
        <title>de novo genome assembly of Solanum bulbocastanum strain 11H21.</title>
        <authorList>
            <person name="Hosaka A.J."/>
        </authorList>
    </citation>
    <scope>NUCLEOTIDE SEQUENCE [LARGE SCALE GENOMIC DNA]</scope>
    <source>
        <tissue evidence="2">Young leaves</tissue>
    </source>
</reference>
<protein>
    <submittedName>
        <fullName evidence="2">Uncharacterized protein</fullName>
    </submittedName>
</protein>
<evidence type="ECO:0000313" key="2">
    <source>
        <dbReference type="EMBL" id="KAK6803010.1"/>
    </source>
</evidence>
<dbReference type="EMBL" id="JBANQN010000001">
    <property type="protein sequence ID" value="KAK6803010.1"/>
    <property type="molecule type" value="Genomic_DNA"/>
</dbReference>
<feature type="region of interest" description="Disordered" evidence="1">
    <location>
        <begin position="1"/>
        <end position="23"/>
    </location>
</feature>
<evidence type="ECO:0000313" key="3">
    <source>
        <dbReference type="Proteomes" id="UP001371456"/>
    </source>
</evidence>
<gene>
    <name evidence="2" type="ORF">RDI58_000794</name>
</gene>